<dbReference type="Proteomes" id="UP001257914">
    <property type="component" value="Unassembled WGS sequence"/>
</dbReference>
<feature type="transmembrane region" description="Helical" evidence="1">
    <location>
        <begin position="51"/>
        <end position="72"/>
    </location>
</feature>
<dbReference type="EMBL" id="JAWCUA010000010">
    <property type="protein sequence ID" value="MDU0113864.1"/>
    <property type="molecule type" value="Genomic_DNA"/>
</dbReference>
<sequence length="169" mass="19461">MSTDNIKQKDVLAQAHELPKELTPDRDLWVGIEQAIAKTPQQNIYQNEVNWFQIGKIAAVFTPIALVLGIWLSSGSSQSMHNNWLNPLVASYEIQKKQLLQNVNLERPIINNWQSSMAELERAEKSLIKALESQPEDPALMKMLNQVYQKQISLIKQAYKPQLKRYHQI</sequence>
<evidence type="ECO:0000256" key="1">
    <source>
        <dbReference type="SAM" id="Phobius"/>
    </source>
</evidence>
<keyword evidence="3" id="KW-1185">Reference proteome</keyword>
<evidence type="ECO:0008006" key="4">
    <source>
        <dbReference type="Google" id="ProtNLM"/>
    </source>
</evidence>
<protein>
    <recommendedName>
        <fullName evidence="4">Orphan protein</fullName>
    </recommendedName>
</protein>
<name>A0ABU3R2V1_9GAMM</name>
<evidence type="ECO:0000313" key="2">
    <source>
        <dbReference type="EMBL" id="MDU0113864.1"/>
    </source>
</evidence>
<proteinExistence type="predicted"/>
<dbReference type="RefSeq" id="WP_315947458.1">
    <property type="nucleotide sequence ID" value="NZ_JAWCUA010000010.1"/>
</dbReference>
<comment type="caution">
    <text evidence="2">The sequence shown here is derived from an EMBL/GenBank/DDBJ whole genome shotgun (WGS) entry which is preliminary data.</text>
</comment>
<keyword evidence="1" id="KW-0812">Transmembrane</keyword>
<accession>A0ABU3R2V1</accession>
<evidence type="ECO:0000313" key="3">
    <source>
        <dbReference type="Proteomes" id="UP001257914"/>
    </source>
</evidence>
<keyword evidence="1" id="KW-1133">Transmembrane helix</keyword>
<organism evidence="2 3">
    <name type="scientific">Psychrosphaera aquimarina</name>
    <dbReference type="NCBI Taxonomy" id="2044854"/>
    <lineage>
        <taxon>Bacteria</taxon>
        <taxon>Pseudomonadati</taxon>
        <taxon>Pseudomonadota</taxon>
        <taxon>Gammaproteobacteria</taxon>
        <taxon>Alteromonadales</taxon>
        <taxon>Pseudoalteromonadaceae</taxon>
        <taxon>Psychrosphaera</taxon>
    </lineage>
</organism>
<gene>
    <name evidence="2" type="ORF">RT723_12820</name>
</gene>
<keyword evidence="1" id="KW-0472">Membrane</keyword>
<reference evidence="2 3" key="1">
    <citation type="submission" date="2023-10" db="EMBL/GenBank/DDBJ databases">
        <title>Psychrosphaera aquimaarina strain SW33 isolated from seawater.</title>
        <authorList>
            <person name="Bayburt H."/>
            <person name="Kim J.M."/>
            <person name="Choi B.J."/>
            <person name="Jeon C.O."/>
        </authorList>
    </citation>
    <scope>NUCLEOTIDE SEQUENCE [LARGE SCALE GENOMIC DNA]</scope>
    <source>
        <strain evidence="2 3">KCTC 52743</strain>
    </source>
</reference>